<dbReference type="EMBL" id="BLAE01000011">
    <property type="protein sequence ID" value="GES08660.1"/>
    <property type="molecule type" value="Genomic_DNA"/>
</dbReference>
<feature type="domain" description="Rho termination factor-like N-terminal" evidence="2">
    <location>
        <begin position="105"/>
        <end position="133"/>
    </location>
</feature>
<comment type="caution">
    <text evidence="3">The sequence shown here is derived from an EMBL/GenBank/DDBJ whole genome shotgun (WGS) entry which is preliminary data.</text>
</comment>
<dbReference type="Gene3D" id="1.10.720.10">
    <property type="match status" value="1"/>
</dbReference>
<dbReference type="SUPFAM" id="SSF140376">
    <property type="entry name" value="ChaB-like"/>
    <property type="match status" value="1"/>
</dbReference>
<keyword evidence="4" id="KW-1185">Reference proteome</keyword>
<dbReference type="Proteomes" id="UP000331127">
    <property type="component" value="Unassembled WGS sequence"/>
</dbReference>
<dbReference type="AlphaFoldDB" id="A0A5M3WJV3"/>
<dbReference type="InterPro" id="IPR011112">
    <property type="entry name" value="Rho-like_N"/>
</dbReference>
<name>A0A5M3WJV3_9ACTN</name>
<dbReference type="GO" id="GO:0006353">
    <property type="term" value="P:DNA-templated transcription termination"/>
    <property type="evidence" value="ECO:0007669"/>
    <property type="project" value="InterPro"/>
</dbReference>
<evidence type="ECO:0000313" key="4">
    <source>
        <dbReference type="Proteomes" id="UP000331127"/>
    </source>
</evidence>
<feature type="compositionally biased region" description="Basic and acidic residues" evidence="1">
    <location>
        <begin position="68"/>
        <end position="83"/>
    </location>
</feature>
<evidence type="ECO:0000259" key="2">
    <source>
        <dbReference type="Pfam" id="PF07498"/>
    </source>
</evidence>
<feature type="region of interest" description="Disordered" evidence="1">
    <location>
        <begin position="68"/>
        <end position="100"/>
    </location>
</feature>
<reference evidence="3 4" key="1">
    <citation type="submission" date="2019-10" db="EMBL/GenBank/DDBJ databases">
        <title>Whole genome shotgun sequence of Acrocarpospora macrocephala NBRC 16266.</title>
        <authorList>
            <person name="Ichikawa N."/>
            <person name="Kimura A."/>
            <person name="Kitahashi Y."/>
            <person name="Komaki H."/>
            <person name="Oguchi A."/>
        </authorList>
    </citation>
    <scope>NUCLEOTIDE SEQUENCE [LARGE SCALE GENOMIC DNA]</scope>
    <source>
        <strain evidence="3 4">NBRC 16266</strain>
    </source>
</reference>
<dbReference type="Gene3D" id="1.10.1740.70">
    <property type="entry name" value="ChaB"/>
    <property type="match status" value="1"/>
</dbReference>
<dbReference type="Pfam" id="PF06150">
    <property type="entry name" value="ChaB"/>
    <property type="match status" value="1"/>
</dbReference>
<dbReference type="Pfam" id="PF07498">
    <property type="entry name" value="Rho_N"/>
    <property type="match status" value="1"/>
</dbReference>
<proteinExistence type="predicted"/>
<evidence type="ECO:0000256" key="1">
    <source>
        <dbReference type="SAM" id="MobiDB-lite"/>
    </source>
</evidence>
<gene>
    <name evidence="3" type="ORF">Amac_022560</name>
</gene>
<dbReference type="InterPro" id="IPR037205">
    <property type="entry name" value="ChaB_sf"/>
</dbReference>
<evidence type="ECO:0000313" key="3">
    <source>
        <dbReference type="EMBL" id="GES08660.1"/>
    </source>
</evidence>
<feature type="region of interest" description="Disordered" evidence="1">
    <location>
        <begin position="1"/>
        <end position="29"/>
    </location>
</feature>
<organism evidence="3 4">
    <name type="scientific">Acrocarpospora macrocephala</name>
    <dbReference type="NCBI Taxonomy" id="150177"/>
    <lineage>
        <taxon>Bacteria</taxon>
        <taxon>Bacillati</taxon>
        <taxon>Actinomycetota</taxon>
        <taxon>Actinomycetes</taxon>
        <taxon>Streptosporangiales</taxon>
        <taxon>Streptosporangiaceae</taxon>
        <taxon>Acrocarpospora</taxon>
    </lineage>
</organism>
<accession>A0A5M3WJV3</accession>
<dbReference type="InterPro" id="IPR009317">
    <property type="entry name" value="ChaB"/>
</dbReference>
<sequence>MGVRTVRREREMPAQREMPDTLRRSPKRAQETWAKAHDAAVQEYGEGERAHRTAYAALKRTWEKIGDHWEAKSRRGPSDERAASKRRGVGRTEEGVNAKASKQHLYDVAKRMDIAGRSSMTKEELVAAIRKANRRSAARTRA</sequence>
<protein>
    <recommendedName>
        <fullName evidence="2">Rho termination factor-like N-terminal domain-containing protein</fullName>
    </recommendedName>
</protein>